<reference evidence="3" key="1">
    <citation type="submission" date="2021-12" db="EMBL/GenBank/DDBJ databases">
        <title>Convergent genome expansion in fungi linked to evolution of root-endophyte symbiosis.</title>
        <authorList>
            <consortium name="DOE Joint Genome Institute"/>
            <person name="Ke Y.-H."/>
            <person name="Bonito G."/>
            <person name="Liao H.-L."/>
            <person name="Looney B."/>
            <person name="Rojas-Flechas A."/>
            <person name="Nash J."/>
            <person name="Hameed K."/>
            <person name="Schadt C."/>
            <person name="Martin F."/>
            <person name="Crous P.W."/>
            <person name="Miettinen O."/>
            <person name="Magnuson J.K."/>
            <person name="Labbe J."/>
            <person name="Jacobson D."/>
            <person name="Doktycz M.J."/>
            <person name="Veneault-Fourrey C."/>
            <person name="Kuo A."/>
            <person name="Mondo S."/>
            <person name="Calhoun S."/>
            <person name="Riley R."/>
            <person name="Ohm R."/>
            <person name="LaButti K."/>
            <person name="Andreopoulos B."/>
            <person name="Pangilinan J."/>
            <person name="Nolan M."/>
            <person name="Tritt A."/>
            <person name="Clum A."/>
            <person name="Lipzen A."/>
            <person name="Daum C."/>
            <person name="Barry K."/>
            <person name="Grigoriev I.V."/>
            <person name="Vilgalys R."/>
        </authorList>
    </citation>
    <scope>NUCLEOTIDE SEQUENCE</scope>
    <source>
        <strain evidence="3">PMI_201</strain>
    </source>
</reference>
<accession>A0AAD4Q490</accession>
<dbReference type="AlphaFoldDB" id="A0AAD4Q490"/>
<gene>
    <name evidence="3" type="ORF">BGW36DRAFT_368393</name>
</gene>
<evidence type="ECO:0000259" key="2">
    <source>
        <dbReference type="SMART" id="SM00717"/>
    </source>
</evidence>
<dbReference type="GO" id="GO:0042790">
    <property type="term" value="P:nucleolar large rRNA transcription by RNA polymerase I"/>
    <property type="evidence" value="ECO:0007669"/>
    <property type="project" value="InterPro"/>
</dbReference>
<dbReference type="InterPro" id="IPR001005">
    <property type="entry name" value="SANT/Myb"/>
</dbReference>
<dbReference type="GO" id="GO:0006361">
    <property type="term" value="P:transcription initiation at RNA polymerase I promoter"/>
    <property type="evidence" value="ECO:0007669"/>
    <property type="project" value="TreeGrafter"/>
</dbReference>
<dbReference type="GO" id="GO:0001181">
    <property type="term" value="F:RNA polymerase I general transcription initiation factor activity"/>
    <property type="evidence" value="ECO:0007669"/>
    <property type="project" value="TreeGrafter"/>
</dbReference>
<organism evidence="3 4">
    <name type="scientific">Talaromyces proteolyticus</name>
    <dbReference type="NCBI Taxonomy" id="1131652"/>
    <lineage>
        <taxon>Eukaryota</taxon>
        <taxon>Fungi</taxon>
        <taxon>Dikarya</taxon>
        <taxon>Ascomycota</taxon>
        <taxon>Pezizomycotina</taxon>
        <taxon>Eurotiomycetes</taxon>
        <taxon>Eurotiomycetidae</taxon>
        <taxon>Eurotiales</taxon>
        <taxon>Trichocomaceae</taxon>
        <taxon>Talaromyces</taxon>
        <taxon>Talaromyces sect. Bacilispori</taxon>
    </lineage>
</organism>
<dbReference type="Gene3D" id="1.10.10.60">
    <property type="entry name" value="Homeodomain-like"/>
    <property type="match status" value="1"/>
</dbReference>
<feature type="compositionally biased region" description="Acidic residues" evidence="1">
    <location>
        <begin position="436"/>
        <end position="456"/>
    </location>
</feature>
<comment type="caution">
    <text evidence="3">The sequence shown here is derived from an EMBL/GenBank/DDBJ whole genome shotgun (WGS) entry which is preliminary data.</text>
</comment>
<evidence type="ECO:0000313" key="3">
    <source>
        <dbReference type="EMBL" id="KAH8705924.1"/>
    </source>
</evidence>
<dbReference type="InterPro" id="IPR039601">
    <property type="entry name" value="Rrn5"/>
</dbReference>
<feature type="compositionally biased region" description="Basic and acidic residues" evidence="1">
    <location>
        <begin position="1"/>
        <end position="10"/>
    </location>
</feature>
<feature type="domain" description="Myb-like" evidence="2">
    <location>
        <begin position="119"/>
        <end position="168"/>
    </location>
</feature>
<dbReference type="GO" id="GO:0000500">
    <property type="term" value="C:RNA polymerase I upstream activating factor complex"/>
    <property type="evidence" value="ECO:0007669"/>
    <property type="project" value="InterPro"/>
</dbReference>
<proteinExistence type="predicted"/>
<feature type="region of interest" description="Disordered" evidence="1">
    <location>
        <begin position="399"/>
        <end position="501"/>
    </location>
</feature>
<keyword evidence="4" id="KW-1185">Reference proteome</keyword>
<feature type="compositionally biased region" description="Basic and acidic residues" evidence="1">
    <location>
        <begin position="43"/>
        <end position="60"/>
    </location>
</feature>
<name>A0AAD4Q490_9EURO</name>
<dbReference type="EMBL" id="JAJTJA010000001">
    <property type="protein sequence ID" value="KAH8705924.1"/>
    <property type="molecule type" value="Genomic_DNA"/>
</dbReference>
<dbReference type="SMART" id="SM00717">
    <property type="entry name" value="SANT"/>
    <property type="match status" value="1"/>
</dbReference>
<dbReference type="GO" id="GO:0000182">
    <property type="term" value="F:rDNA binding"/>
    <property type="evidence" value="ECO:0007669"/>
    <property type="project" value="TreeGrafter"/>
</dbReference>
<sequence length="604" mass="68795">MNAEHENHSDIDEDNDYVFAASQDDNNEENAVGPGNGEDLTEDERIEKVSEEEAKNGRRREEHRKHVLAESFLRKNQRYYLSKKSVIKYRSLLNDIHIDAVYNHDKLGEESSGINTKLGLVKWTNIEEDRFFTALSRLGKNNIRQIARAVGSKSQLEVQEYIRVLQYAVEETAANNEEGLLKQTGIPAAVEISEGLEGALDRFATHISILDQNSDMFEGRKKYGHEFWLIDSKTAETIEMHIKSDDVDSPQSGIFQVAELFHMKQWIKLSENLFMNSGTSNFEDNWRNIAFKDESPSLTADAFTEFYMHAVSIIQNLVKVSHLFAQDRLARVLHAEREKYVRKEDVLKTLTILNMKTNSSDHFIGAARRLRLDVAHISNKRGKQNRYISYDDVEEILSRRRPYRSGNPSADKSGGDGLDSSDNEDEADLYSSAGISEEEEEEGEGEGQEPENDEGGDGTVKSDENDQALSSVEETDKPSDMETDNEDGFDHEVSRTQNENFIAEDEMRIDEYLDYIDQKASKNAERSLRAMLPCPEIDKLPPIVKAESGFGEIPSAPTVKRIKDSTPDWRDEIVYRAEWEAFGANLPEIDRAIARNHGKRRRVD</sequence>
<feature type="region of interest" description="Disordered" evidence="1">
    <location>
        <begin position="1"/>
        <end position="62"/>
    </location>
</feature>
<dbReference type="SUPFAM" id="SSF46689">
    <property type="entry name" value="Homeodomain-like"/>
    <property type="match status" value="1"/>
</dbReference>
<dbReference type="GeneID" id="70245276"/>
<protein>
    <recommendedName>
        <fullName evidence="2">Myb-like domain-containing protein</fullName>
    </recommendedName>
</protein>
<feature type="compositionally biased region" description="Acidic residues" evidence="1">
    <location>
        <begin position="419"/>
        <end position="428"/>
    </location>
</feature>
<dbReference type="InterPro" id="IPR009057">
    <property type="entry name" value="Homeodomain-like_sf"/>
</dbReference>
<dbReference type="PANTHER" id="PTHR28079">
    <property type="entry name" value="RNA POLYMERASE I-SPECIFIC TRANSCRIPTION INITIATION FACTOR RRN5"/>
    <property type="match status" value="1"/>
</dbReference>
<dbReference type="CDD" id="cd00167">
    <property type="entry name" value="SANT"/>
    <property type="match status" value="1"/>
</dbReference>
<dbReference type="PANTHER" id="PTHR28079:SF1">
    <property type="entry name" value="RNA POLYMERASE I-SPECIFIC TRANSCRIPTION INITIATION FACTOR RRN5"/>
    <property type="match status" value="1"/>
</dbReference>
<evidence type="ECO:0000313" key="4">
    <source>
        <dbReference type="Proteomes" id="UP001201262"/>
    </source>
</evidence>
<dbReference type="RefSeq" id="XP_046078545.1">
    <property type="nucleotide sequence ID" value="XM_046214989.1"/>
</dbReference>
<dbReference type="Proteomes" id="UP001201262">
    <property type="component" value="Unassembled WGS sequence"/>
</dbReference>
<evidence type="ECO:0000256" key="1">
    <source>
        <dbReference type="SAM" id="MobiDB-lite"/>
    </source>
</evidence>